<evidence type="ECO:0000259" key="3">
    <source>
        <dbReference type="PROSITE" id="PS50917"/>
    </source>
</evidence>
<comment type="caution">
    <text evidence="4">The sequence shown here is derived from an EMBL/GenBank/DDBJ whole genome shotgun (WGS) entry which is preliminary data.</text>
</comment>
<dbReference type="InterPro" id="IPR027417">
    <property type="entry name" value="P-loop_NTPase"/>
</dbReference>
<keyword evidence="6" id="KW-0378">Hydrolase</keyword>
<accession>A0A9P1GI23</accession>
<evidence type="ECO:0000313" key="7">
    <source>
        <dbReference type="Proteomes" id="UP001152797"/>
    </source>
</evidence>
<dbReference type="InterPro" id="IPR010912">
    <property type="entry name" value="SPOC_met"/>
</dbReference>
<dbReference type="AlphaFoldDB" id="A0A9P1GI23"/>
<evidence type="ECO:0000256" key="2">
    <source>
        <dbReference type="ARBA" id="ARBA00023242"/>
    </source>
</evidence>
<comment type="subcellular location">
    <subcellularLocation>
        <location evidence="1">Nucleus</location>
    </subcellularLocation>
</comment>
<sequence>MSVAAQTIAELPEKTRRVLVVLATTPEKGRAPKSIYGLNLVLGQLNFRLAEYGRYEVLTCNEAIDNAATLWAPEGAEKRLQPAGRCQVVVASCEAIRGIHLDNIDAVVLVGDPMSVGDYQHCAGRTCRYQPGSSEPVEGMVVSIVPDQAATRMLHWGNLSGFKLVEVPLNKHLTTGERLKNRNDRELEELSAEELSEDELFVDEFMRASEAQLDDLERRM</sequence>
<reference evidence="5" key="2">
    <citation type="submission" date="2024-04" db="EMBL/GenBank/DDBJ databases">
        <authorList>
            <person name="Chen Y."/>
            <person name="Shah S."/>
            <person name="Dougan E. K."/>
            <person name="Thang M."/>
            <person name="Chan C."/>
        </authorList>
    </citation>
    <scope>NUCLEOTIDE SEQUENCE [LARGE SCALE GENOMIC DNA]</scope>
</reference>
<protein>
    <submittedName>
        <fullName evidence="6">ATP-dependent RNA helicase</fullName>
    </submittedName>
</protein>
<keyword evidence="6" id="KW-0067">ATP-binding</keyword>
<dbReference type="InterPro" id="IPR001650">
    <property type="entry name" value="Helicase_C-like"/>
</dbReference>
<evidence type="ECO:0000313" key="6">
    <source>
        <dbReference type="EMBL" id="CAL4801260.1"/>
    </source>
</evidence>
<name>A0A9P1GI23_9DINO</name>
<organism evidence="4">
    <name type="scientific">Cladocopium goreaui</name>
    <dbReference type="NCBI Taxonomy" id="2562237"/>
    <lineage>
        <taxon>Eukaryota</taxon>
        <taxon>Sar</taxon>
        <taxon>Alveolata</taxon>
        <taxon>Dinophyceae</taxon>
        <taxon>Suessiales</taxon>
        <taxon>Symbiodiniaceae</taxon>
        <taxon>Cladocopium</taxon>
    </lineage>
</organism>
<dbReference type="GO" id="GO:0004386">
    <property type="term" value="F:helicase activity"/>
    <property type="evidence" value="ECO:0007669"/>
    <property type="project" value="UniProtKB-KW"/>
</dbReference>
<keyword evidence="6" id="KW-0347">Helicase</keyword>
<dbReference type="SUPFAM" id="SSF52540">
    <property type="entry name" value="P-loop containing nucleoside triphosphate hydrolases"/>
    <property type="match status" value="1"/>
</dbReference>
<keyword evidence="2" id="KW-0539">Nucleus</keyword>
<evidence type="ECO:0000256" key="1">
    <source>
        <dbReference type="ARBA" id="ARBA00004123"/>
    </source>
</evidence>
<dbReference type="Gene3D" id="3.40.50.300">
    <property type="entry name" value="P-loop containing nucleotide triphosphate hydrolases"/>
    <property type="match status" value="1"/>
</dbReference>
<evidence type="ECO:0000313" key="5">
    <source>
        <dbReference type="EMBL" id="CAL1167323.1"/>
    </source>
</evidence>
<gene>
    <name evidence="4" type="ORF">C1SCF055_LOCUS38885</name>
</gene>
<evidence type="ECO:0000313" key="4">
    <source>
        <dbReference type="EMBL" id="CAI4013948.1"/>
    </source>
</evidence>
<keyword evidence="7" id="KW-1185">Reference proteome</keyword>
<dbReference type="Proteomes" id="UP001152797">
    <property type="component" value="Unassembled WGS sequence"/>
</dbReference>
<keyword evidence="6" id="KW-0547">Nucleotide-binding</keyword>
<dbReference type="GO" id="GO:0005634">
    <property type="term" value="C:nucleus"/>
    <property type="evidence" value="ECO:0007669"/>
    <property type="project" value="UniProtKB-SubCell"/>
</dbReference>
<reference evidence="4" key="1">
    <citation type="submission" date="2022-10" db="EMBL/GenBank/DDBJ databases">
        <authorList>
            <person name="Chen Y."/>
            <person name="Dougan E. K."/>
            <person name="Chan C."/>
            <person name="Rhodes N."/>
            <person name="Thang M."/>
        </authorList>
    </citation>
    <scope>NUCLEOTIDE SEQUENCE</scope>
</reference>
<dbReference type="EMBL" id="CAMXCT030006112">
    <property type="protein sequence ID" value="CAL4801260.1"/>
    <property type="molecule type" value="Genomic_DNA"/>
</dbReference>
<feature type="domain" description="SPOC" evidence="3">
    <location>
        <begin position="145"/>
        <end position="220"/>
    </location>
</feature>
<dbReference type="PROSITE" id="PS50917">
    <property type="entry name" value="SPOC"/>
    <property type="match status" value="1"/>
</dbReference>
<dbReference type="EMBL" id="CAMXCT020006112">
    <property type="protein sequence ID" value="CAL1167323.1"/>
    <property type="molecule type" value="Genomic_DNA"/>
</dbReference>
<dbReference type="OrthoDB" id="44251at2759"/>
<dbReference type="Pfam" id="PF00271">
    <property type="entry name" value="Helicase_C"/>
    <property type="match status" value="1"/>
</dbReference>
<dbReference type="EMBL" id="CAMXCT010006112">
    <property type="protein sequence ID" value="CAI4013948.1"/>
    <property type="molecule type" value="Genomic_DNA"/>
</dbReference>
<proteinExistence type="predicted"/>
<dbReference type="CDD" id="cd18785">
    <property type="entry name" value="SF2_C"/>
    <property type="match status" value="1"/>
</dbReference>